<dbReference type="Proteomes" id="UP000281391">
    <property type="component" value="Chromosome"/>
</dbReference>
<dbReference type="KEGG" id="sof:NCTC11214_04328"/>
<sequence>MEKHFVLDIQHAGKAFAQLHLMTPWAASQLQQACALFPAEQGYQVQINQVKERRMLYQSGNQGITLLGESLILQPCVATSKVQP</sequence>
<organism evidence="1 2">
    <name type="scientific">Serratia odorifera</name>
    <dbReference type="NCBI Taxonomy" id="618"/>
    <lineage>
        <taxon>Bacteria</taxon>
        <taxon>Pseudomonadati</taxon>
        <taxon>Pseudomonadota</taxon>
        <taxon>Gammaproteobacteria</taxon>
        <taxon>Enterobacterales</taxon>
        <taxon>Yersiniaceae</taxon>
        <taxon>Serratia</taxon>
    </lineage>
</organism>
<gene>
    <name evidence="1" type="ORF">NCTC11214_04328</name>
</gene>
<dbReference type="EMBL" id="LR134117">
    <property type="protein sequence ID" value="VDZ63098.1"/>
    <property type="molecule type" value="Genomic_DNA"/>
</dbReference>
<accession>A0A447KYG3</accession>
<name>A0A447KYG3_SEROD</name>
<proteinExistence type="predicted"/>
<dbReference type="RefSeq" id="WP_004962744.1">
    <property type="nucleotide sequence ID" value="NZ_JAEKCK010000003.1"/>
</dbReference>
<evidence type="ECO:0000313" key="2">
    <source>
        <dbReference type="Proteomes" id="UP000281391"/>
    </source>
</evidence>
<evidence type="ECO:0000313" key="1">
    <source>
        <dbReference type="EMBL" id="VDZ63098.1"/>
    </source>
</evidence>
<dbReference type="AlphaFoldDB" id="A0A447KYG3"/>
<protein>
    <submittedName>
        <fullName evidence="1">Uncharacterized protein</fullName>
    </submittedName>
</protein>
<reference evidence="1 2" key="1">
    <citation type="submission" date="2018-12" db="EMBL/GenBank/DDBJ databases">
        <authorList>
            <consortium name="Pathogen Informatics"/>
        </authorList>
    </citation>
    <scope>NUCLEOTIDE SEQUENCE [LARGE SCALE GENOMIC DNA]</scope>
    <source>
        <strain evidence="1 2">NCTC11214</strain>
    </source>
</reference>